<proteinExistence type="predicted"/>
<organism evidence="1 2">
    <name type="scientific">Oxalobacter formigenes OXCC13</name>
    <dbReference type="NCBI Taxonomy" id="556269"/>
    <lineage>
        <taxon>Bacteria</taxon>
        <taxon>Pseudomonadati</taxon>
        <taxon>Pseudomonadota</taxon>
        <taxon>Betaproteobacteria</taxon>
        <taxon>Burkholderiales</taxon>
        <taxon>Oxalobacteraceae</taxon>
        <taxon>Oxalobacter</taxon>
    </lineage>
</organism>
<protein>
    <submittedName>
        <fullName evidence="1">CRISPR-associated protein, Csy3 family</fullName>
    </submittedName>
</protein>
<name>C3X845_OXAFO</name>
<gene>
    <name evidence="1" type="primary">csy3</name>
    <name evidence="1" type="ORF">OFBG_00399</name>
</gene>
<keyword evidence="2" id="KW-1185">Reference proteome</keyword>
<dbReference type="AlphaFoldDB" id="C3X845"/>
<dbReference type="HOGENOM" id="CLU_063672_0_0_4"/>
<dbReference type="InterPro" id="IPR013399">
    <property type="entry name" value="CRISPR-assoc_prot_Csy3"/>
</dbReference>
<accession>C3X845</accession>
<sequence>MKKLPGVLSFQRCMFPTDALFYNLYSGKDKTALPVIRHGIRGTQNINKTWSEKATEATVASAKRDEVSNIQTTDSAKLDVSANALSVQFDLRFIDLSDALFACAAGKGDSMDDIKTFRDNVAQFIDKAKNGKGIVEVACRYARNIANGRFLWRNRTIAESIQIRVDDSDEKSASGFSVTFNALDVPLNTFDNISEDEKKLADVIVKGLKGDRQARLRISARVDFGMQGPLEVFPSQNYLENKSRGFARSLYFVGGIPSKQEAHTIEYLGQAAIRDQKISNALRTIDTWYPGFENRNIPIPVEPNGASLDAQQFFRADNKSSGFRLMEKITDLDPDTEDGMFLLACIIRGGVYSGSDN</sequence>
<dbReference type="Proteomes" id="UP000005089">
    <property type="component" value="Unassembled WGS sequence"/>
</dbReference>
<evidence type="ECO:0000313" key="2">
    <source>
        <dbReference type="Proteomes" id="UP000005089"/>
    </source>
</evidence>
<dbReference type="EMBL" id="GG658170">
    <property type="protein sequence ID" value="EEO29371.1"/>
    <property type="molecule type" value="Genomic_DNA"/>
</dbReference>
<dbReference type="Pfam" id="PF09615">
    <property type="entry name" value="Cas_Csy3"/>
    <property type="match status" value="1"/>
</dbReference>
<reference evidence="1 2" key="1">
    <citation type="submission" date="2009-02" db="EMBL/GenBank/DDBJ databases">
        <title>The Genome Sequence of Oxalobacter formigenes OXCC13.</title>
        <authorList>
            <consortium name="The Broad Institute Genome Sequencing Platform"/>
            <person name="Ward D."/>
            <person name="Young S.K."/>
            <person name="Kodira C.D."/>
            <person name="Zeng Q."/>
            <person name="Koehrsen M."/>
            <person name="Alvarado L."/>
            <person name="Berlin A."/>
            <person name="Borenstein D."/>
            <person name="Chen Z."/>
            <person name="Engels R."/>
            <person name="Freedman E."/>
            <person name="Gellesch M."/>
            <person name="Goldberg J."/>
            <person name="Griggs A."/>
            <person name="Gujja S."/>
            <person name="Heiman D."/>
            <person name="Hepburn T."/>
            <person name="Howarth C."/>
            <person name="Jen D."/>
            <person name="Larson L."/>
            <person name="Lewis B."/>
            <person name="Mehta T."/>
            <person name="Park D."/>
            <person name="Pearson M."/>
            <person name="Roberts A."/>
            <person name="Saif S."/>
            <person name="Shea T."/>
            <person name="Shenoy N."/>
            <person name="Sisk P."/>
            <person name="Stolte C."/>
            <person name="Sykes S."/>
            <person name="Walk T."/>
            <person name="White J."/>
            <person name="Yandava C."/>
            <person name="Allison M.J."/>
            <person name="Lander E."/>
            <person name="Nusbaum C."/>
            <person name="Galagan J."/>
            <person name="Birren B."/>
        </authorList>
    </citation>
    <scope>NUCLEOTIDE SEQUENCE [LARGE SCALE GENOMIC DNA]</scope>
    <source>
        <strain evidence="1 2">OXCC13</strain>
    </source>
</reference>
<evidence type="ECO:0000313" key="1">
    <source>
        <dbReference type="EMBL" id="EEO29371.1"/>
    </source>
</evidence>
<dbReference type="STRING" id="847.BRW83_1853"/>
<dbReference type="NCBIfam" id="TIGR02566">
    <property type="entry name" value="cas_Csy3"/>
    <property type="match status" value="1"/>
</dbReference>
<dbReference type="eggNOG" id="ENOG502Z7PG">
    <property type="taxonomic scope" value="Bacteria"/>
</dbReference>